<dbReference type="PRINTS" id="PR00031">
    <property type="entry name" value="HTHREPRESSR"/>
</dbReference>
<sequence length="238" mass="27288">METKYHEIVLSAAMIENKPIDIALIQPYPNMAPSHVFDGSPKNRRVRTSYSASQLSTLEKEFYLNSYLSRPRKIDISQRLGLNERQVKVWFQNRRMKQKKDNAKATACSNSRYSSGHSSPVSSDAGTPRHDSSSEEDKHIVNNLLNYAPAAIKQNIRPVPSHDPYRNNYELPNLPAYNPFEGFYNQYQPYVTHNQVSTVQVNEAPKQSTSNESLNMKYPSVPEQIAKWMILPTILEDR</sequence>
<dbReference type="PANTHER" id="PTHR45664:SF12">
    <property type="entry name" value="PANCREAS_DUODENUM HOMEOBOX PROTEIN 1"/>
    <property type="match status" value="1"/>
</dbReference>
<evidence type="ECO:0000256" key="5">
    <source>
        <dbReference type="PROSITE-ProRule" id="PRU00108"/>
    </source>
</evidence>
<evidence type="ECO:0000313" key="10">
    <source>
        <dbReference type="Proteomes" id="UP001154078"/>
    </source>
</evidence>
<dbReference type="SMART" id="SM00389">
    <property type="entry name" value="HOX"/>
    <property type="match status" value="1"/>
</dbReference>
<evidence type="ECO:0000256" key="2">
    <source>
        <dbReference type="ARBA" id="ARBA00023125"/>
    </source>
</evidence>
<dbReference type="Gene3D" id="1.10.10.60">
    <property type="entry name" value="Homeodomain-like"/>
    <property type="match status" value="1"/>
</dbReference>
<accession>A0A9P0FL18</accession>
<dbReference type="GO" id="GO:0000981">
    <property type="term" value="F:DNA-binding transcription factor activity, RNA polymerase II-specific"/>
    <property type="evidence" value="ECO:0007669"/>
    <property type="project" value="InterPro"/>
</dbReference>
<feature type="compositionally biased region" description="Polar residues" evidence="7">
    <location>
        <begin position="107"/>
        <end position="125"/>
    </location>
</feature>
<reference evidence="9" key="1">
    <citation type="submission" date="2021-12" db="EMBL/GenBank/DDBJ databases">
        <authorList>
            <person name="King R."/>
        </authorList>
    </citation>
    <scope>NUCLEOTIDE SEQUENCE</scope>
</reference>
<dbReference type="CDD" id="cd00086">
    <property type="entry name" value="homeodomain"/>
    <property type="match status" value="1"/>
</dbReference>
<dbReference type="GO" id="GO:0000978">
    <property type="term" value="F:RNA polymerase II cis-regulatory region sequence-specific DNA binding"/>
    <property type="evidence" value="ECO:0007669"/>
    <property type="project" value="TreeGrafter"/>
</dbReference>
<keyword evidence="4 5" id="KW-0539">Nucleus</keyword>
<evidence type="ECO:0000256" key="4">
    <source>
        <dbReference type="ARBA" id="ARBA00023242"/>
    </source>
</evidence>
<keyword evidence="3 5" id="KW-0371">Homeobox</keyword>
<dbReference type="GO" id="GO:0005634">
    <property type="term" value="C:nucleus"/>
    <property type="evidence" value="ECO:0007669"/>
    <property type="project" value="UniProtKB-SubCell"/>
</dbReference>
<keyword evidence="10" id="KW-1185">Reference proteome</keyword>
<dbReference type="EMBL" id="OV121137">
    <property type="protein sequence ID" value="CAH0558977.1"/>
    <property type="molecule type" value="Genomic_DNA"/>
</dbReference>
<evidence type="ECO:0000256" key="3">
    <source>
        <dbReference type="ARBA" id="ARBA00023155"/>
    </source>
</evidence>
<protein>
    <recommendedName>
        <fullName evidence="8">Homeobox domain-containing protein</fullName>
    </recommendedName>
</protein>
<gene>
    <name evidence="9" type="ORF">MELIAE_LOCUS9180</name>
</gene>
<dbReference type="Proteomes" id="UP001154078">
    <property type="component" value="Chromosome 6"/>
</dbReference>
<feature type="domain" description="Homeobox" evidence="8">
    <location>
        <begin position="41"/>
        <end position="101"/>
    </location>
</feature>
<proteinExistence type="predicted"/>
<dbReference type="InterPro" id="IPR001356">
    <property type="entry name" value="HD"/>
</dbReference>
<dbReference type="OrthoDB" id="6159439at2759"/>
<dbReference type="InterPro" id="IPR020479">
    <property type="entry name" value="HD_metazoa"/>
</dbReference>
<feature type="region of interest" description="Disordered" evidence="7">
    <location>
        <begin position="93"/>
        <end position="137"/>
    </location>
</feature>
<feature type="DNA-binding region" description="Homeobox" evidence="5">
    <location>
        <begin position="43"/>
        <end position="102"/>
    </location>
</feature>
<dbReference type="PROSITE" id="PS50071">
    <property type="entry name" value="HOMEOBOX_2"/>
    <property type="match status" value="1"/>
</dbReference>
<dbReference type="Pfam" id="PF00046">
    <property type="entry name" value="Homeodomain"/>
    <property type="match status" value="1"/>
</dbReference>
<dbReference type="PROSITE" id="PS00027">
    <property type="entry name" value="HOMEOBOX_1"/>
    <property type="match status" value="1"/>
</dbReference>
<organism evidence="9 10">
    <name type="scientific">Brassicogethes aeneus</name>
    <name type="common">Rape pollen beetle</name>
    <name type="synonym">Meligethes aeneus</name>
    <dbReference type="NCBI Taxonomy" id="1431903"/>
    <lineage>
        <taxon>Eukaryota</taxon>
        <taxon>Metazoa</taxon>
        <taxon>Ecdysozoa</taxon>
        <taxon>Arthropoda</taxon>
        <taxon>Hexapoda</taxon>
        <taxon>Insecta</taxon>
        <taxon>Pterygota</taxon>
        <taxon>Neoptera</taxon>
        <taxon>Endopterygota</taxon>
        <taxon>Coleoptera</taxon>
        <taxon>Polyphaga</taxon>
        <taxon>Cucujiformia</taxon>
        <taxon>Nitidulidae</taxon>
        <taxon>Meligethinae</taxon>
        <taxon>Brassicogethes</taxon>
    </lineage>
</organism>
<keyword evidence="2 5" id="KW-0238">DNA-binding</keyword>
<evidence type="ECO:0000313" key="9">
    <source>
        <dbReference type="EMBL" id="CAH0558977.1"/>
    </source>
</evidence>
<dbReference type="InterPro" id="IPR000047">
    <property type="entry name" value="HTH_motif"/>
</dbReference>
<dbReference type="PANTHER" id="PTHR45664">
    <property type="entry name" value="PROTEIN ZERKNUELLT 1-RELATED"/>
    <property type="match status" value="1"/>
</dbReference>
<dbReference type="SUPFAM" id="SSF46689">
    <property type="entry name" value="Homeodomain-like"/>
    <property type="match status" value="1"/>
</dbReference>
<dbReference type="InterPro" id="IPR009057">
    <property type="entry name" value="Homeodomain-like_sf"/>
</dbReference>
<evidence type="ECO:0000256" key="6">
    <source>
        <dbReference type="RuleBase" id="RU000682"/>
    </source>
</evidence>
<dbReference type="GO" id="GO:0045944">
    <property type="term" value="P:positive regulation of transcription by RNA polymerase II"/>
    <property type="evidence" value="ECO:0007669"/>
    <property type="project" value="UniProtKB-ARBA"/>
</dbReference>
<dbReference type="AlphaFoldDB" id="A0A9P0FL18"/>
<comment type="subcellular location">
    <subcellularLocation>
        <location evidence="1 5 6">Nucleus</location>
    </subcellularLocation>
</comment>
<evidence type="ECO:0000259" key="8">
    <source>
        <dbReference type="PROSITE" id="PS50071"/>
    </source>
</evidence>
<feature type="compositionally biased region" description="Basic and acidic residues" evidence="7">
    <location>
        <begin position="127"/>
        <end position="137"/>
    </location>
</feature>
<name>A0A9P0FL18_BRAAE</name>
<evidence type="ECO:0000256" key="7">
    <source>
        <dbReference type="SAM" id="MobiDB-lite"/>
    </source>
</evidence>
<evidence type="ECO:0000256" key="1">
    <source>
        <dbReference type="ARBA" id="ARBA00004123"/>
    </source>
</evidence>
<dbReference type="InterPro" id="IPR017970">
    <property type="entry name" value="Homeobox_CS"/>
</dbReference>
<dbReference type="PRINTS" id="PR00024">
    <property type="entry name" value="HOMEOBOX"/>
</dbReference>